<dbReference type="Proteomes" id="UP000247689">
    <property type="component" value="Unassembled WGS sequence"/>
</dbReference>
<feature type="compositionally biased region" description="Polar residues" evidence="1">
    <location>
        <begin position="49"/>
        <end position="64"/>
    </location>
</feature>
<sequence length="212" mass="24816">MRYLIGALFGVCLVLLVFGGMIYYDYYEKNHNLKVELKQPQLTEKTKTNYRNNHRSPLTNSKVRTQTRRAPVKQKPVLYTWKDKNGNKVISEHPPASGSYKRLVLPKNGLSVVEMDKAKSIKRKKRPRSQNISESSPANIKQRLIAKNTNSNCRWLVGRTYDLYTNIQRHKGGNRSIYCDEYYKRRKEMHKLAREGDACYYPHQSVSKCTKR</sequence>
<accession>A0A318D6G5</accession>
<dbReference type="RefSeq" id="WP_110200417.1">
    <property type="nucleotide sequence ID" value="NZ_QICH01000001.1"/>
</dbReference>
<dbReference type="AlphaFoldDB" id="A0A318D6G5"/>
<dbReference type="OrthoDB" id="7068596at2"/>
<dbReference type="EMBL" id="QICH01000001">
    <property type="protein sequence ID" value="PXF64423.1"/>
    <property type="molecule type" value="Genomic_DNA"/>
</dbReference>
<evidence type="ECO:0000256" key="1">
    <source>
        <dbReference type="SAM" id="MobiDB-lite"/>
    </source>
</evidence>
<protein>
    <recommendedName>
        <fullName evidence="4">DUF4124 domain-containing protein</fullName>
    </recommendedName>
</protein>
<feature type="region of interest" description="Disordered" evidence="1">
    <location>
        <begin position="44"/>
        <end position="69"/>
    </location>
</feature>
<reference evidence="2 3" key="1">
    <citation type="submission" date="2018-05" db="EMBL/GenBank/DDBJ databases">
        <title>Kangiella spongicola genome sequence.</title>
        <authorList>
            <person name="Maclea K.S."/>
            <person name="Goen A.E."/>
            <person name="Kelley C."/>
            <person name="Underriner A."/>
            <person name="Silverwood T."/>
            <person name="Trachtenberg A.M."/>
        </authorList>
    </citation>
    <scope>NUCLEOTIDE SEQUENCE [LARGE SCALE GENOMIC DNA]</scope>
    <source>
        <strain evidence="2 3">ATCC BAA-2076</strain>
    </source>
</reference>
<organism evidence="2 3">
    <name type="scientific">Kangiella spongicola</name>
    <dbReference type="NCBI Taxonomy" id="796379"/>
    <lineage>
        <taxon>Bacteria</taxon>
        <taxon>Pseudomonadati</taxon>
        <taxon>Pseudomonadota</taxon>
        <taxon>Gammaproteobacteria</taxon>
        <taxon>Kangiellales</taxon>
        <taxon>Kangiellaceae</taxon>
        <taxon>Kangiella</taxon>
    </lineage>
</organism>
<evidence type="ECO:0000313" key="2">
    <source>
        <dbReference type="EMBL" id="PXF64423.1"/>
    </source>
</evidence>
<proteinExistence type="predicted"/>
<feature type="compositionally biased region" description="Polar residues" evidence="1">
    <location>
        <begin position="129"/>
        <end position="139"/>
    </location>
</feature>
<evidence type="ECO:0008006" key="4">
    <source>
        <dbReference type="Google" id="ProtNLM"/>
    </source>
</evidence>
<comment type="caution">
    <text evidence="2">The sequence shown here is derived from an EMBL/GenBank/DDBJ whole genome shotgun (WGS) entry which is preliminary data.</text>
</comment>
<gene>
    <name evidence="2" type="ORF">DL796_04595</name>
</gene>
<feature type="region of interest" description="Disordered" evidence="1">
    <location>
        <begin position="117"/>
        <end position="140"/>
    </location>
</feature>
<keyword evidence="3" id="KW-1185">Reference proteome</keyword>
<name>A0A318D6G5_9GAMM</name>
<evidence type="ECO:0000313" key="3">
    <source>
        <dbReference type="Proteomes" id="UP000247689"/>
    </source>
</evidence>